<evidence type="ECO:0000313" key="4">
    <source>
        <dbReference type="Proteomes" id="UP000292209"/>
    </source>
</evidence>
<dbReference type="InterPro" id="IPR041528">
    <property type="entry name" value="Cas6b_N"/>
</dbReference>
<feature type="domain" description="Cas6b N-terminal" evidence="2">
    <location>
        <begin position="54"/>
        <end position="154"/>
    </location>
</feature>
<protein>
    <submittedName>
        <fullName evidence="3">Uncharacterized protein</fullName>
    </submittedName>
</protein>
<dbReference type="Pfam" id="PF17262">
    <property type="entry name" value="Cas6b_C"/>
    <property type="match status" value="1"/>
</dbReference>
<reference evidence="3 4" key="1">
    <citation type="submission" date="2019-02" db="EMBL/GenBank/DDBJ databases">
        <title>Genomic Encyclopedia of Archaeal and Bacterial Type Strains, Phase II (KMG-II): from individual species to whole genera.</title>
        <authorList>
            <person name="Goeker M."/>
        </authorList>
    </citation>
    <scope>NUCLEOTIDE SEQUENCE [LARGE SCALE GENOMIC DNA]</scope>
    <source>
        <strain evidence="3 4">DSM 21411</strain>
    </source>
</reference>
<comment type="caution">
    <text evidence="3">The sequence shown here is derived from an EMBL/GenBank/DDBJ whole genome shotgun (WGS) entry which is preliminary data.</text>
</comment>
<sequence length="271" mass="31629">MSIIFSQKPPIQIKTVRDYRLYYIFDEKTITLNTIWDTLRNHDKLNFNLPMSQLLITTIRFPEIKLQTRDAHKLRGFFGDYFQTHSPLLHNHYEDGTAKYKYPLVQYKVVETVPILLGINEGAELLTSLFLKIDHLNIEGKVFPVFSKNIAHQKVPSGIADELFEYRFINYWMALNTLNYKTYTNLAHEERQQMLDKVLQNNLLSFYKGVGIWLNERIMTKGKFEPKTSKFKNQKMIVFEGSFISNAILPDYVGIGKSVSRGFGVIKKMKG</sequence>
<gene>
    <name evidence="3" type="ORF">BC751_4472</name>
</gene>
<dbReference type="EMBL" id="SGXG01000001">
    <property type="protein sequence ID" value="RZS98798.1"/>
    <property type="molecule type" value="Genomic_DNA"/>
</dbReference>
<accession>A0A4Q7PG17</accession>
<name>A0A4Q7PG17_9BACT</name>
<dbReference type="RefSeq" id="WP_341272854.1">
    <property type="nucleotide sequence ID" value="NZ_SGXG01000001.1"/>
</dbReference>
<evidence type="ECO:0000259" key="2">
    <source>
        <dbReference type="Pfam" id="PF17955"/>
    </source>
</evidence>
<feature type="domain" description="Cas6b C-terminal" evidence="1">
    <location>
        <begin position="159"/>
        <end position="269"/>
    </location>
</feature>
<proteinExistence type="predicted"/>
<organism evidence="3 4">
    <name type="scientific">Cecembia calidifontis</name>
    <dbReference type="NCBI Taxonomy" id="1187080"/>
    <lineage>
        <taxon>Bacteria</taxon>
        <taxon>Pseudomonadati</taxon>
        <taxon>Bacteroidota</taxon>
        <taxon>Cytophagia</taxon>
        <taxon>Cytophagales</taxon>
        <taxon>Cyclobacteriaceae</taxon>
        <taxon>Cecembia</taxon>
    </lineage>
</organism>
<dbReference type="Pfam" id="PF17955">
    <property type="entry name" value="Cas6b_N"/>
    <property type="match status" value="1"/>
</dbReference>
<dbReference type="Proteomes" id="UP000292209">
    <property type="component" value="Unassembled WGS sequence"/>
</dbReference>
<dbReference type="InterPro" id="IPR020209">
    <property type="entry name" value="Cas6b_C"/>
</dbReference>
<evidence type="ECO:0000259" key="1">
    <source>
        <dbReference type="Pfam" id="PF17262"/>
    </source>
</evidence>
<evidence type="ECO:0000313" key="3">
    <source>
        <dbReference type="EMBL" id="RZS98798.1"/>
    </source>
</evidence>
<keyword evidence="4" id="KW-1185">Reference proteome</keyword>
<dbReference type="AlphaFoldDB" id="A0A4Q7PG17"/>